<dbReference type="Proteomes" id="UP000008909">
    <property type="component" value="Unassembled WGS sequence"/>
</dbReference>
<gene>
    <name evidence="1" type="ORF">CLF_113093</name>
</gene>
<sequence length="241" mass="26903">MAASKALLGPTQSLLSNYVDSQPDDNYLCFCIGFIPPVFFLLARPGPGNTETNIPCAFTSGCTLPIELSRNTIESMVRGGTRERLPPEDKQFNLKLMANQTAAVDACAPKCMLVQPNIIPVSNLYSTAEASKTANDSDARYRRQEGCPNRTLGGSILQVTRRHWVHQNRKLRVSLKPGEYLVNLVITLVTQRFRFHFRMQRKQCRSACSYTASFQRTFHYSNEGVSMLLNVACEVGADDDD</sequence>
<protein>
    <submittedName>
        <fullName evidence="1">Uncharacterized protein</fullName>
    </submittedName>
</protein>
<organism evidence="1 2">
    <name type="scientific">Clonorchis sinensis</name>
    <name type="common">Chinese liver fluke</name>
    <dbReference type="NCBI Taxonomy" id="79923"/>
    <lineage>
        <taxon>Eukaryota</taxon>
        <taxon>Metazoa</taxon>
        <taxon>Spiralia</taxon>
        <taxon>Lophotrochozoa</taxon>
        <taxon>Platyhelminthes</taxon>
        <taxon>Trematoda</taxon>
        <taxon>Digenea</taxon>
        <taxon>Opisthorchiida</taxon>
        <taxon>Opisthorchiata</taxon>
        <taxon>Opisthorchiidae</taxon>
        <taxon>Clonorchis</taxon>
    </lineage>
</organism>
<reference evidence="1" key="1">
    <citation type="journal article" date="2011" name="Genome Biol.">
        <title>The draft genome of the carcinogenic human liver fluke Clonorchis sinensis.</title>
        <authorList>
            <person name="Wang X."/>
            <person name="Chen W."/>
            <person name="Huang Y."/>
            <person name="Sun J."/>
            <person name="Men J."/>
            <person name="Liu H."/>
            <person name="Luo F."/>
            <person name="Guo L."/>
            <person name="Lv X."/>
            <person name="Deng C."/>
            <person name="Zhou C."/>
            <person name="Fan Y."/>
            <person name="Li X."/>
            <person name="Huang L."/>
            <person name="Hu Y."/>
            <person name="Liang C."/>
            <person name="Hu X."/>
            <person name="Xu J."/>
            <person name="Yu X."/>
        </authorList>
    </citation>
    <scope>NUCLEOTIDE SEQUENCE [LARGE SCALE GENOMIC DNA]</scope>
    <source>
        <strain evidence="1">Henan</strain>
    </source>
</reference>
<proteinExistence type="predicted"/>
<dbReference type="EMBL" id="DF143836">
    <property type="protein sequence ID" value="GAA54260.1"/>
    <property type="molecule type" value="Genomic_DNA"/>
</dbReference>
<dbReference type="AlphaFoldDB" id="G7YMS9"/>
<reference key="2">
    <citation type="submission" date="2011-10" db="EMBL/GenBank/DDBJ databases">
        <title>The genome and transcriptome sequence of Clonorchis sinensis provide insights into the carcinogenic liver fluke.</title>
        <authorList>
            <person name="Wang X."/>
            <person name="Huang Y."/>
            <person name="Chen W."/>
            <person name="Liu H."/>
            <person name="Guo L."/>
            <person name="Chen Y."/>
            <person name="Luo F."/>
            <person name="Zhou W."/>
            <person name="Sun J."/>
            <person name="Mao Q."/>
            <person name="Liang P."/>
            <person name="Zhou C."/>
            <person name="Tian Y."/>
            <person name="Men J."/>
            <person name="Lv X."/>
            <person name="Huang L."/>
            <person name="Zhou J."/>
            <person name="Hu Y."/>
            <person name="Li R."/>
            <person name="Zhang F."/>
            <person name="Lei H."/>
            <person name="Li X."/>
            <person name="Hu X."/>
            <person name="Liang C."/>
            <person name="Xu J."/>
            <person name="Wu Z."/>
            <person name="Yu X."/>
        </authorList>
    </citation>
    <scope>NUCLEOTIDE SEQUENCE</scope>
    <source>
        <strain>Henan</strain>
    </source>
</reference>
<accession>G7YMS9</accession>
<name>G7YMS9_CLOSI</name>
<keyword evidence="2" id="KW-1185">Reference proteome</keyword>
<evidence type="ECO:0000313" key="1">
    <source>
        <dbReference type="EMBL" id="GAA54260.1"/>
    </source>
</evidence>
<evidence type="ECO:0000313" key="2">
    <source>
        <dbReference type="Proteomes" id="UP000008909"/>
    </source>
</evidence>